<feature type="domain" description="C2H2-type" evidence="12">
    <location>
        <begin position="431"/>
        <end position="460"/>
    </location>
</feature>
<evidence type="ECO:0000256" key="9">
    <source>
        <dbReference type="ARBA" id="ARBA00023242"/>
    </source>
</evidence>
<keyword evidence="4 10" id="KW-0863">Zinc-finger</keyword>
<proteinExistence type="predicted"/>
<evidence type="ECO:0000256" key="1">
    <source>
        <dbReference type="ARBA" id="ARBA00004123"/>
    </source>
</evidence>
<evidence type="ECO:0000256" key="10">
    <source>
        <dbReference type="PROSITE-ProRule" id="PRU00042"/>
    </source>
</evidence>
<dbReference type="GO" id="GO:0045944">
    <property type="term" value="P:positive regulation of transcription by RNA polymerase II"/>
    <property type="evidence" value="ECO:0007669"/>
    <property type="project" value="UniProtKB-ARBA"/>
</dbReference>
<feature type="domain" description="C2H2-type" evidence="12">
    <location>
        <begin position="374"/>
        <end position="402"/>
    </location>
</feature>
<dbReference type="FunFam" id="3.30.160.60:FF:000446">
    <property type="entry name" value="Zinc finger protein"/>
    <property type="match status" value="1"/>
</dbReference>
<dbReference type="GO" id="GO:0008270">
    <property type="term" value="F:zinc ion binding"/>
    <property type="evidence" value="ECO:0007669"/>
    <property type="project" value="UniProtKB-KW"/>
</dbReference>
<evidence type="ECO:0000256" key="4">
    <source>
        <dbReference type="ARBA" id="ARBA00022771"/>
    </source>
</evidence>
<dbReference type="InParanoid" id="A0A409Y0N6"/>
<evidence type="ECO:0000256" key="11">
    <source>
        <dbReference type="SAM" id="MobiDB-lite"/>
    </source>
</evidence>
<dbReference type="Pfam" id="PF00096">
    <property type="entry name" value="zf-C2H2"/>
    <property type="match status" value="5"/>
</dbReference>
<evidence type="ECO:0000256" key="8">
    <source>
        <dbReference type="ARBA" id="ARBA00023163"/>
    </source>
</evidence>
<feature type="domain" description="C2H2-type" evidence="12">
    <location>
        <begin position="336"/>
        <end position="366"/>
    </location>
</feature>
<dbReference type="SMART" id="SM00355">
    <property type="entry name" value="ZnF_C2H2"/>
    <property type="match status" value="7"/>
</dbReference>
<evidence type="ECO:0000256" key="2">
    <source>
        <dbReference type="ARBA" id="ARBA00022723"/>
    </source>
</evidence>
<evidence type="ECO:0000313" key="13">
    <source>
        <dbReference type="EMBL" id="PPQ96594.1"/>
    </source>
</evidence>
<dbReference type="PROSITE" id="PS00028">
    <property type="entry name" value="ZINC_FINGER_C2H2_1"/>
    <property type="match status" value="6"/>
</dbReference>
<evidence type="ECO:0000256" key="5">
    <source>
        <dbReference type="ARBA" id="ARBA00022833"/>
    </source>
</evidence>
<evidence type="ECO:0000256" key="7">
    <source>
        <dbReference type="ARBA" id="ARBA00023125"/>
    </source>
</evidence>
<keyword evidence="9" id="KW-0539">Nucleus</keyword>
<sequence length="526" mass="58112">MPVAFGTKLNYKPLFQPNVPCPDCPPESSRCSPSDEITAQCTDQCVVIACTDPNHPESVCNGGGLDRQCDAECQEAIDCTDCHGFDALPDTQLQCCEDYHPYNSEPSRAIFPSTHGPDLSWSAPFDDFWCPCNQSSTVPSKYDSNAQTQFDIPREANDFLTKTNQNAPHHHDLYLPSRQSPLKPSSLPSCMWDSCQGSFPSISELVGHVNSHLINSLPSPAHTGNASMPYQPQSPTSMTCLWGDCNSSYSSWPDDFELLAQHLMNDHLGLPAPYPYPPPLPGPSSQQLTLSPVSVPQSAHQSDMLNVQSPLLETSSSSESRASTPISRSDTSSEVVVCRWKDCGKYFPSCDELTAHINADHIGGGKAHYECFWDQCTRNGSQGFQSKQKISRHVQSHTGHRPFQCKICHQNFSEAATLQQHIRRHTQEKPYVCDFPGCGKSFAITGALTIHKRTHNGDKPFKCSYCDRGFAESSNLSKHLRTHTGARPYACTEPGCNKSFARPDQLNRHKAVHTKQLRGVARTALQ</sequence>
<dbReference type="EMBL" id="NHYE01001350">
    <property type="protein sequence ID" value="PPQ96594.1"/>
    <property type="molecule type" value="Genomic_DNA"/>
</dbReference>
<name>A0A409Y0N6_9AGAR</name>
<dbReference type="OrthoDB" id="3437960at2759"/>
<feature type="domain" description="C2H2-type" evidence="12">
    <location>
        <begin position="461"/>
        <end position="488"/>
    </location>
</feature>
<evidence type="ECO:0000313" key="14">
    <source>
        <dbReference type="Proteomes" id="UP000284706"/>
    </source>
</evidence>
<feature type="compositionally biased region" description="Low complexity" evidence="11">
    <location>
        <begin position="283"/>
        <end position="292"/>
    </location>
</feature>
<dbReference type="GO" id="GO:0005634">
    <property type="term" value="C:nucleus"/>
    <property type="evidence" value="ECO:0007669"/>
    <property type="project" value="UniProtKB-SubCell"/>
</dbReference>
<organism evidence="13 14">
    <name type="scientific">Gymnopilus dilepis</name>
    <dbReference type="NCBI Taxonomy" id="231916"/>
    <lineage>
        <taxon>Eukaryota</taxon>
        <taxon>Fungi</taxon>
        <taxon>Dikarya</taxon>
        <taxon>Basidiomycota</taxon>
        <taxon>Agaricomycotina</taxon>
        <taxon>Agaricomycetes</taxon>
        <taxon>Agaricomycetidae</taxon>
        <taxon>Agaricales</taxon>
        <taxon>Agaricineae</taxon>
        <taxon>Hymenogastraceae</taxon>
        <taxon>Gymnopilus</taxon>
    </lineage>
</organism>
<dbReference type="FunFam" id="3.30.160.60:FF:001102">
    <property type="entry name" value="Transcription factor IIIA"/>
    <property type="match status" value="1"/>
</dbReference>
<keyword evidence="3" id="KW-0677">Repeat</keyword>
<dbReference type="FunFam" id="3.30.160.60:FF:000325">
    <property type="entry name" value="ZFP90 zinc finger protein"/>
    <property type="match status" value="1"/>
</dbReference>
<dbReference type="InterPro" id="IPR036236">
    <property type="entry name" value="Znf_C2H2_sf"/>
</dbReference>
<dbReference type="GO" id="GO:0000978">
    <property type="term" value="F:RNA polymerase II cis-regulatory region sequence-specific DNA binding"/>
    <property type="evidence" value="ECO:0007669"/>
    <property type="project" value="UniProtKB-ARBA"/>
</dbReference>
<feature type="domain" description="C2H2-type" evidence="12">
    <location>
        <begin position="489"/>
        <end position="518"/>
    </location>
</feature>
<feature type="region of interest" description="Disordered" evidence="11">
    <location>
        <begin position="274"/>
        <end position="301"/>
    </location>
</feature>
<keyword evidence="7" id="KW-0238">DNA-binding</keyword>
<dbReference type="GO" id="GO:0000981">
    <property type="term" value="F:DNA-binding transcription factor activity, RNA polymerase II-specific"/>
    <property type="evidence" value="ECO:0007669"/>
    <property type="project" value="TreeGrafter"/>
</dbReference>
<keyword evidence="14" id="KW-1185">Reference proteome</keyword>
<gene>
    <name evidence="13" type="ORF">CVT26_006331</name>
</gene>
<dbReference type="InterPro" id="IPR050329">
    <property type="entry name" value="GLI_C2H2-zinc-finger"/>
</dbReference>
<dbReference type="Gene3D" id="3.30.160.60">
    <property type="entry name" value="Classic Zinc Finger"/>
    <property type="match status" value="6"/>
</dbReference>
<dbReference type="AlphaFoldDB" id="A0A409Y0N6"/>
<dbReference type="PROSITE" id="PS50157">
    <property type="entry name" value="ZINC_FINGER_C2H2_2"/>
    <property type="match status" value="6"/>
</dbReference>
<accession>A0A409Y0N6</accession>
<reference evidence="13 14" key="1">
    <citation type="journal article" date="2018" name="Evol. Lett.">
        <title>Horizontal gene cluster transfer increased hallucinogenic mushroom diversity.</title>
        <authorList>
            <person name="Reynolds H.T."/>
            <person name="Vijayakumar V."/>
            <person name="Gluck-Thaler E."/>
            <person name="Korotkin H.B."/>
            <person name="Matheny P.B."/>
            <person name="Slot J.C."/>
        </authorList>
    </citation>
    <scope>NUCLEOTIDE SEQUENCE [LARGE SCALE GENOMIC DNA]</scope>
    <source>
        <strain evidence="13 14">SRW20</strain>
    </source>
</reference>
<dbReference type="Proteomes" id="UP000284706">
    <property type="component" value="Unassembled WGS sequence"/>
</dbReference>
<evidence type="ECO:0000259" key="12">
    <source>
        <dbReference type="PROSITE" id="PS50157"/>
    </source>
</evidence>
<feature type="domain" description="C2H2-type" evidence="12">
    <location>
        <begin position="403"/>
        <end position="430"/>
    </location>
</feature>
<dbReference type="PANTHER" id="PTHR19818">
    <property type="entry name" value="ZINC FINGER PROTEIN ZIC AND GLI"/>
    <property type="match status" value="1"/>
</dbReference>
<dbReference type="PANTHER" id="PTHR19818:SF139">
    <property type="entry name" value="PAIR-RULE PROTEIN ODD-PAIRED"/>
    <property type="match status" value="1"/>
</dbReference>
<keyword evidence="5" id="KW-0862">Zinc</keyword>
<evidence type="ECO:0000256" key="6">
    <source>
        <dbReference type="ARBA" id="ARBA00023015"/>
    </source>
</evidence>
<keyword evidence="2" id="KW-0479">Metal-binding</keyword>
<keyword evidence="8" id="KW-0804">Transcription</keyword>
<comment type="subcellular location">
    <subcellularLocation>
        <location evidence="1">Nucleus</location>
    </subcellularLocation>
</comment>
<dbReference type="InterPro" id="IPR013087">
    <property type="entry name" value="Znf_C2H2_type"/>
</dbReference>
<protein>
    <recommendedName>
        <fullName evidence="12">C2H2-type domain-containing protein</fullName>
    </recommendedName>
</protein>
<evidence type="ECO:0000256" key="3">
    <source>
        <dbReference type="ARBA" id="ARBA00022737"/>
    </source>
</evidence>
<dbReference type="FunFam" id="3.30.160.60:FF:000125">
    <property type="entry name" value="Putative zinc finger protein 143"/>
    <property type="match status" value="1"/>
</dbReference>
<keyword evidence="6" id="KW-0805">Transcription regulation</keyword>
<dbReference type="STRING" id="231916.A0A409Y0N6"/>
<comment type="caution">
    <text evidence="13">The sequence shown here is derived from an EMBL/GenBank/DDBJ whole genome shotgun (WGS) entry which is preliminary data.</text>
</comment>
<dbReference type="SUPFAM" id="SSF57667">
    <property type="entry name" value="beta-beta-alpha zinc fingers"/>
    <property type="match status" value="4"/>
</dbReference>